<accession>A0A448GY79</accession>
<name>A0A448GY79_9GAMM</name>
<dbReference type="EMBL" id="LR134343">
    <property type="protein sequence ID" value="VEG13743.1"/>
    <property type="molecule type" value="Genomic_DNA"/>
</dbReference>
<evidence type="ECO:0000313" key="2">
    <source>
        <dbReference type="Proteomes" id="UP000274100"/>
    </source>
</evidence>
<dbReference type="Proteomes" id="UP000274100">
    <property type="component" value="Chromosome"/>
</dbReference>
<proteinExistence type="predicted"/>
<gene>
    <name evidence="1" type="ORF">NCTC10297_01713</name>
</gene>
<dbReference type="KEGG" id="mcun:NCTC10297_01713"/>
<reference evidence="1 2" key="1">
    <citation type="submission" date="2018-12" db="EMBL/GenBank/DDBJ databases">
        <authorList>
            <consortium name="Pathogen Informatics"/>
        </authorList>
    </citation>
    <scope>NUCLEOTIDE SEQUENCE [LARGE SCALE GENOMIC DNA]</scope>
    <source>
        <strain evidence="1 2">NCTC10297</strain>
    </source>
</reference>
<dbReference type="OrthoDB" id="6940539at2"/>
<dbReference type="RefSeq" id="WP_126331401.1">
    <property type="nucleotide sequence ID" value="NZ_LR134343.1"/>
</dbReference>
<dbReference type="AlphaFoldDB" id="A0A448GY79"/>
<protein>
    <submittedName>
        <fullName evidence="1">Uncharacterized protein</fullName>
    </submittedName>
</protein>
<sequence>MGKIGNFAYNIGTSLNQEEIGTHRQTITPTEKTLQNLSPEEQLAIKQDNQALLNANEMQRVEGTESGDEVWDQPGVAQGVGKTRQKECRQAGVSSSDCSAYIWARSVSRAKNIASLLVPTSPGEVAFLVATAGGGYVLKVAGKAGVKVIRSFKGKDELNKAVAEAKRIENNVYRDGSQFESNIVNGKPIANLRMEYVNEVQSISSHTQRMLSQGKTEEEVAVWAINKRNELKVKYRGNTPPEKLREIELRNIEKYGNALGPTAHYLRQKGKTWKEIIDSASKADGSDLDFAPKGFNR</sequence>
<organism evidence="1 2">
    <name type="scientific">Moraxella cuniculi</name>
    <dbReference type="NCBI Taxonomy" id="34061"/>
    <lineage>
        <taxon>Bacteria</taxon>
        <taxon>Pseudomonadati</taxon>
        <taxon>Pseudomonadota</taxon>
        <taxon>Gammaproteobacteria</taxon>
        <taxon>Moraxellales</taxon>
        <taxon>Moraxellaceae</taxon>
        <taxon>Moraxella</taxon>
    </lineage>
</organism>
<evidence type="ECO:0000313" key="1">
    <source>
        <dbReference type="EMBL" id="VEG13743.1"/>
    </source>
</evidence>